<accession>A0A1W0WK33</accession>
<feature type="compositionally biased region" description="Basic and acidic residues" evidence="1">
    <location>
        <begin position="129"/>
        <end position="144"/>
    </location>
</feature>
<name>A0A1W0WK33_HYPEX</name>
<sequence>MPAKNSRTYDTGPRRTTGDFYDLHDFRSFDELRKRLAKDVDQMEAELGRWRTPAWPTDQDASESYFIKHSLSHKTRSTSSSTTVYEDGRDSSESGDSDLGMSETMSPVPPKGILKRRSTPSPMGTTRITEYRHSPKPKDTRVMDKERRPKDKLIFKFDVGDLRGADLAVQIMDTKLHVFAMDRKSDFRREVQLPRTADPDSALSTLSNDGILRVEVILLS</sequence>
<protein>
    <recommendedName>
        <fullName evidence="2">SHSP domain-containing protein</fullName>
    </recommendedName>
</protein>
<feature type="domain" description="SHSP" evidence="2">
    <location>
        <begin position="151"/>
        <end position="216"/>
    </location>
</feature>
<reference evidence="4" key="1">
    <citation type="submission" date="2017-01" db="EMBL/GenBank/DDBJ databases">
        <title>Comparative genomics of anhydrobiosis in the tardigrade Hypsibius dujardini.</title>
        <authorList>
            <person name="Yoshida Y."/>
            <person name="Koutsovoulos G."/>
            <person name="Laetsch D."/>
            <person name="Stevens L."/>
            <person name="Kumar S."/>
            <person name="Horikawa D."/>
            <person name="Ishino K."/>
            <person name="Komine S."/>
            <person name="Tomita M."/>
            <person name="Blaxter M."/>
            <person name="Arakawa K."/>
        </authorList>
    </citation>
    <scope>NUCLEOTIDE SEQUENCE [LARGE SCALE GENOMIC DNA]</scope>
    <source>
        <strain evidence="4">Z151</strain>
    </source>
</reference>
<proteinExistence type="predicted"/>
<evidence type="ECO:0000313" key="3">
    <source>
        <dbReference type="EMBL" id="OQV15581.1"/>
    </source>
</evidence>
<organism evidence="3 4">
    <name type="scientific">Hypsibius exemplaris</name>
    <name type="common">Freshwater tardigrade</name>
    <dbReference type="NCBI Taxonomy" id="2072580"/>
    <lineage>
        <taxon>Eukaryota</taxon>
        <taxon>Metazoa</taxon>
        <taxon>Ecdysozoa</taxon>
        <taxon>Tardigrada</taxon>
        <taxon>Eutardigrada</taxon>
        <taxon>Parachela</taxon>
        <taxon>Hypsibioidea</taxon>
        <taxon>Hypsibiidae</taxon>
        <taxon>Hypsibius</taxon>
    </lineage>
</organism>
<dbReference type="SUPFAM" id="SSF49764">
    <property type="entry name" value="HSP20-like chaperones"/>
    <property type="match status" value="1"/>
</dbReference>
<dbReference type="Gene3D" id="2.60.40.790">
    <property type="match status" value="1"/>
</dbReference>
<gene>
    <name evidence="3" type="ORF">BV898_10301</name>
</gene>
<dbReference type="EMBL" id="MTYJ01000087">
    <property type="protein sequence ID" value="OQV15581.1"/>
    <property type="molecule type" value="Genomic_DNA"/>
</dbReference>
<evidence type="ECO:0000259" key="2">
    <source>
        <dbReference type="Pfam" id="PF00011"/>
    </source>
</evidence>
<evidence type="ECO:0000256" key="1">
    <source>
        <dbReference type="SAM" id="MobiDB-lite"/>
    </source>
</evidence>
<feature type="compositionally biased region" description="Polar residues" evidence="1">
    <location>
        <begin position="119"/>
        <end position="128"/>
    </location>
</feature>
<dbReference type="InterPro" id="IPR008978">
    <property type="entry name" value="HSP20-like_chaperone"/>
</dbReference>
<feature type="region of interest" description="Disordered" evidence="1">
    <location>
        <begin position="70"/>
        <end position="144"/>
    </location>
</feature>
<dbReference type="AlphaFoldDB" id="A0A1W0WK33"/>
<dbReference type="InterPro" id="IPR002068">
    <property type="entry name" value="A-crystallin/Hsp20_dom"/>
</dbReference>
<feature type="region of interest" description="Disordered" evidence="1">
    <location>
        <begin position="1"/>
        <end position="20"/>
    </location>
</feature>
<comment type="caution">
    <text evidence="3">The sequence shown here is derived from an EMBL/GenBank/DDBJ whole genome shotgun (WGS) entry which is preliminary data.</text>
</comment>
<keyword evidence="4" id="KW-1185">Reference proteome</keyword>
<dbReference type="Proteomes" id="UP000192578">
    <property type="component" value="Unassembled WGS sequence"/>
</dbReference>
<dbReference type="Pfam" id="PF00011">
    <property type="entry name" value="HSP20"/>
    <property type="match status" value="1"/>
</dbReference>
<evidence type="ECO:0000313" key="4">
    <source>
        <dbReference type="Proteomes" id="UP000192578"/>
    </source>
</evidence>